<evidence type="ECO:0000256" key="3">
    <source>
        <dbReference type="ARBA" id="ARBA00023180"/>
    </source>
</evidence>
<sequence length="231" mass="26921">KLRNEDLNIIAANPHTHLSGLEVSTKIIRDGQDIGYLFRNKYYDFNYQNTYLLNPPVQITKKDELITECIYQTSKRTNFTFGGLGTRQEMCYHFLTYYPRQSTFKRCLSVPSGESYFNLMQELNKTENLNLPAFDSNSFFSTLVKMYQLLENKPISTSLRETYKNFYKSTRVSQACDDFSQEQHDPINISNAYVEPDPCKETSQNDSKISTVVNYIISFFKSIFKFFGGLF</sequence>
<dbReference type="GO" id="GO:0005615">
    <property type="term" value="C:extracellular space"/>
    <property type="evidence" value="ECO:0007669"/>
    <property type="project" value="TreeGrafter"/>
</dbReference>
<comment type="caution">
    <text evidence="5">The sequence shown here is derived from an EMBL/GenBank/DDBJ whole genome shotgun (WGS) entry which is preliminary data.</text>
</comment>
<dbReference type="GO" id="GO:0004500">
    <property type="term" value="F:dopamine beta-monooxygenase activity"/>
    <property type="evidence" value="ECO:0007669"/>
    <property type="project" value="InterPro"/>
</dbReference>
<gene>
    <name evidence="5" type="ORF">BpHYR1_024497</name>
</gene>
<dbReference type="GO" id="GO:0006589">
    <property type="term" value="P:octopamine biosynthetic process"/>
    <property type="evidence" value="ECO:0007669"/>
    <property type="project" value="TreeGrafter"/>
</dbReference>
<evidence type="ECO:0000256" key="1">
    <source>
        <dbReference type="ARBA" id="ARBA00010676"/>
    </source>
</evidence>
<dbReference type="InterPro" id="IPR008977">
    <property type="entry name" value="PHM/PNGase_F_dom_sf"/>
</dbReference>
<feature type="domain" description="Copper type II ascorbate-dependent monooxygenase C-terminal" evidence="4">
    <location>
        <begin position="4"/>
        <end position="116"/>
    </location>
</feature>
<evidence type="ECO:0000259" key="4">
    <source>
        <dbReference type="Pfam" id="PF03712"/>
    </source>
</evidence>
<accession>A0A3M7R2Q9</accession>
<protein>
    <submittedName>
        <fullName evidence="5">DBH-like monooxygenase 1</fullName>
    </submittedName>
</protein>
<dbReference type="PANTHER" id="PTHR10157">
    <property type="entry name" value="DOPAMINE BETA HYDROXYLASE RELATED"/>
    <property type="match status" value="1"/>
</dbReference>
<dbReference type="PANTHER" id="PTHR10157:SF23">
    <property type="entry name" value="MOXD1 HOMOLOG 1"/>
    <property type="match status" value="1"/>
</dbReference>
<dbReference type="STRING" id="10195.A0A3M7R2Q9"/>
<dbReference type="GO" id="GO:0030667">
    <property type="term" value="C:secretory granule membrane"/>
    <property type="evidence" value="ECO:0007669"/>
    <property type="project" value="TreeGrafter"/>
</dbReference>
<name>A0A3M7R2Q9_BRAPC</name>
<keyword evidence="5" id="KW-0503">Monooxygenase</keyword>
<dbReference type="InterPro" id="IPR014784">
    <property type="entry name" value="Cu2_ascorb_mOase-like_C"/>
</dbReference>
<dbReference type="GO" id="GO:0042420">
    <property type="term" value="P:dopamine catabolic process"/>
    <property type="evidence" value="ECO:0007669"/>
    <property type="project" value="TreeGrafter"/>
</dbReference>
<dbReference type="GO" id="GO:0042421">
    <property type="term" value="P:norepinephrine biosynthetic process"/>
    <property type="evidence" value="ECO:0007669"/>
    <property type="project" value="TreeGrafter"/>
</dbReference>
<dbReference type="Proteomes" id="UP000276133">
    <property type="component" value="Unassembled WGS sequence"/>
</dbReference>
<dbReference type="FunFam" id="2.60.120.230:FF:000001">
    <property type="entry name" value="Monooxygenase, DBH-like 1"/>
    <property type="match status" value="1"/>
</dbReference>
<dbReference type="OrthoDB" id="10003276at2759"/>
<dbReference type="AlphaFoldDB" id="A0A3M7R2Q9"/>
<feature type="non-terminal residue" evidence="5">
    <location>
        <position position="1"/>
    </location>
</feature>
<evidence type="ECO:0000256" key="2">
    <source>
        <dbReference type="ARBA" id="ARBA00023157"/>
    </source>
</evidence>
<keyword evidence="3" id="KW-0325">Glycoprotein</keyword>
<comment type="similarity">
    <text evidence="1">Belongs to the copper type II ascorbate-dependent monooxygenase family.</text>
</comment>
<dbReference type="InterPro" id="IPR000945">
    <property type="entry name" value="DBH-like"/>
</dbReference>
<dbReference type="InterPro" id="IPR024548">
    <property type="entry name" value="Cu2_monoox_C"/>
</dbReference>
<proteinExistence type="inferred from homology"/>
<keyword evidence="6" id="KW-1185">Reference proteome</keyword>
<organism evidence="5 6">
    <name type="scientific">Brachionus plicatilis</name>
    <name type="common">Marine rotifer</name>
    <name type="synonym">Brachionus muelleri</name>
    <dbReference type="NCBI Taxonomy" id="10195"/>
    <lineage>
        <taxon>Eukaryota</taxon>
        <taxon>Metazoa</taxon>
        <taxon>Spiralia</taxon>
        <taxon>Gnathifera</taxon>
        <taxon>Rotifera</taxon>
        <taxon>Eurotatoria</taxon>
        <taxon>Monogononta</taxon>
        <taxon>Pseudotrocha</taxon>
        <taxon>Ploima</taxon>
        <taxon>Brachionidae</taxon>
        <taxon>Brachionus</taxon>
    </lineage>
</organism>
<dbReference type="Gene3D" id="2.60.120.230">
    <property type="match status" value="1"/>
</dbReference>
<evidence type="ECO:0000313" key="6">
    <source>
        <dbReference type="Proteomes" id="UP000276133"/>
    </source>
</evidence>
<dbReference type="Pfam" id="PF03712">
    <property type="entry name" value="Cu2_monoox_C"/>
    <property type="match status" value="1"/>
</dbReference>
<keyword evidence="5" id="KW-0560">Oxidoreductase</keyword>
<evidence type="ECO:0000313" key="5">
    <source>
        <dbReference type="EMBL" id="RNA17654.1"/>
    </source>
</evidence>
<dbReference type="SUPFAM" id="SSF49742">
    <property type="entry name" value="PHM/PNGase F"/>
    <property type="match status" value="1"/>
</dbReference>
<reference evidence="5 6" key="1">
    <citation type="journal article" date="2018" name="Sci. Rep.">
        <title>Genomic signatures of local adaptation to the degree of environmental predictability in rotifers.</title>
        <authorList>
            <person name="Franch-Gras L."/>
            <person name="Hahn C."/>
            <person name="Garcia-Roger E.M."/>
            <person name="Carmona M.J."/>
            <person name="Serra M."/>
            <person name="Gomez A."/>
        </authorList>
    </citation>
    <scope>NUCLEOTIDE SEQUENCE [LARGE SCALE GENOMIC DNA]</scope>
    <source>
        <strain evidence="5">HYR1</strain>
    </source>
</reference>
<dbReference type="EMBL" id="REGN01004408">
    <property type="protein sequence ID" value="RNA17654.1"/>
    <property type="molecule type" value="Genomic_DNA"/>
</dbReference>
<keyword evidence="2" id="KW-1015">Disulfide bond</keyword>